<proteinExistence type="predicted"/>
<accession>A0A0L7L974</accession>
<organism evidence="1 2">
    <name type="scientific">Operophtera brumata</name>
    <name type="common">Winter moth</name>
    <name type="synonym">Phalaena brumata</name>
    <dbReference type="NCBI Taxonomy" id="104452"/>
    <lineage>
        <taxon>Eukaryota</taxon>
        <taxon>Metazoa</taxon>
        <taxon>Ecdysozoa</taxon>
        <taxon>Arthropoda</taxon>
        <taxon>Hexapoda</taxon>
        <taxon>Insecta</taxon>
        <taxon>Pterygota</taxon>
        <taxon>Neoptera</taxon>
        <taxon>Endopterygota</taxon>
        <taxon>Lepidoptera</taxon>
        <taxon>Glossata</taxon>
        <taxon>Ditrysia</taxon>
        <taxon>Geometroidea</taxon>
        <taxon>Geometridae</taxon>
        <taxon>Larentiinae</taxon>
        <taxon>Operophtera</taxon>
    </lineage>
</organism>
<keyword evidence="2" id="KW-1185">Reference proteome</keyword>
<evidence type="ECO:0000313" key="2">
    <source>
        <dbReference type="Proteomes" id="UP000037510"/>
    </source>
</evidence>
<protein>
    <submittedName>
        <fullName evidence="1">Uncharacterized protein</fullName>
    </submittedName>
</protein>
<dbReference type="Proteomes" id="UP000037510">
    <property type="component" value="Unassembled WGS sequence"/>
</dbReference>
<comment type="caution">
    <text evidence="1">The sequence shown here is derived from an EMBL/GenBank/DDBJ whole genome shotgun (WGS) entry which is preliminary data.</text>
</comment>
<gene>
    <name evidence="1" type="ORF">OBRU01_13097</name>
</gene>
<dbReference type="AlphaFoldDB" id="A0A0L7L974"/>
<name>A0A0L7L974_OPEBR</name>
<reference evidence="1 2" key="1">
    <citation type="journal article" date="2015" name="Genome Biol. Evol.">
        <title>The genome of winter moth (Operophtera brumata) provides a genomic perspective on sexual dimorphism and phenology.</title>
        <authorList>
            <person name="Derks M.F."/>
            <person name="Smit S."/>
            <person name="Salis L."/>
            <person name="Schijlen E."/>
            <person name="Bossers A."/>
            <person name="Mateman C."/>
            <person name="Pijl A.S."/>
            <person name="de Ridder D."/>
            <person name="Groenen M.A."/>
            <person name="Visser M.E."/>
            <person name="Megens H.J."/>
        </authorList>
    </citation>
    <scope>NUCLEOTIDE SEQUENCE [LARGE SCALE GENOMIC DNA]</scope>
    <source>
        <strain evidence="1">WM2013NL</strain>
        <tissue evidence="1">Head and thorax</tissue>
    </source>
</reference>
<sequence length="63" mass="7224">MLKSTHLHCYSDTNTMDSGWQSGSERQLLIKEEMLKSTHLHCYSDTNTMDSGWQSGSERQVTD</sequence>
<evidence type="ECO:0000313" key="1">
    <source>
        <dbReference type="EMBL" id="KOB71925.1"/>
    </source>
</evidence>
<dbReference type="EMBL" id="JTDY01002186">
    <property type="protein sequence ID" value="KOB71925.1"/>
    <property type="molecule type" value="Genomic_DNA"/>
</dbReference>